<sequence length="75" mass="8949">MNLFENQIQKYEEDGLLFFSEYFLDGEVSILQRELSRLPEDAPGKVVENDNKTLRALHRCHEYSEIFRSADNYYL</sequence>
<keyword evidence="2" id="KW-1185">Reference proteome</keyword>
<gene>
    <name evidence="1" type="ORF">OGM63_00355</name>
</gene>
<organism evidence="1 2">
    <name type="scientific">Plectonema radiosum NIES-515</name>
    <dbReference type="NCBI Taxonomy" id="2986073"/>
    <lineage>
        <taxon>Bacteria</taxon>
        <taxon>Bacillati</taxon>
        <taxon>Cyanobacteriota</taxon>
        <taxon>Cyanophyceae</taxon>
        <taxon>Oscillatoriophycideae</taxon>
        <taxon>Oscillatoriales</taxon>
        <taxon>Microcoleaceae</taxon>
        <taxon>Plectonema</taxon>
    </lineage>
</organism>
<protein>
    <submittedName>
        <fullName evidence="1">Uncharacterized protein</fullName>
    </submittedName>
</protein>
<evidence type="ECO:0000313" key="2">
    <source>
        <dbReference type="Proteomes" id="UP001526143"/>
    </source>
</evidence>
<dbReference type="EMBL" id="JAOWRF010000002">
    <property type="protein sequence ID" value="MCV3211988.1"/>
    <property type="molecule type" value="Genomic_DNA"/>
</dbReference>
<comment type="caution">
    <text evidence="1">The sequence shown here is derived from an EMBL/GenBank/DDBJ whole genome shotgun (WGS) entry which is preliminary data.</text>
</comment>
<dbReference type="Gene3D" id="2.60.120.620">
    <property type="entry name" value="q2cbj1_9rhob like domain"/>
    <property type="match status" value="1"/>
</dbReference>
<name>A0ABT3AS91_9CYAN</name>
<reference evidence="1 2" key="1">
    <citation type="submission" date="2022-10" db="EMBL/GenBank/DDBJ databases">
        <title>Identification of biosynthetic pathway for the production of the potent trypsin inhibitor radiosumin.</title>
        <authorList>
            <person name="Fewer D.P."/>
            <person name="Delbaje E."/>
            <person name="Ouyang X."/>
            <person name="Agostino P.D."/>
            <person name="Wahlsten M."/>
            <person name="Jokela J."/>
            <person name="Permi P."/>
            <person name="Haapaniemi E."/>
            <person name="Koistinen H."/>
        </authorList>
    </citation>
    <scope>NUCLEOTIDE SEQUENCE [LARGE SCALE GENOMIC DNA]</scope>
    <source>
        <strain evidence="1 2">NIES-515</strain>
    </source>
</reference>
<dbReference type="RefSeq" id="WP_263743505.1">
    <property type="nucleotide sequence ID" value="NZ_JAOWRF010000002.1"/>
</dbReference>
<accession>A0ABT3AS91</accession>
<proteinExistence type="predicted"/>
<evidence type="ECO:0000313" key="1">
    <source>
        <dbReference type="EMBL" id="MCV3211988.1"/>
    </source>
</evidence>
<dbReference type="Proteomes" id="UP001526143">
    <property type="component" value="Unassembled WGS sequence"/>
</dbReference>